<keyword evidence="2" id="KW-1185">Reference proteome</keyword>
<dbReference type="AlphaFoldDB" id="A0A9J5YSQ7"/>
<name>A0A9J5YSQ7_SOLCO</name>
<evidence type="ECO:0000313" key="1">
    <source>
        <dbReference type="EMBL" id="KAG5603418.1"/>
    </source>
</evidence>
<comment type="caution">
    <text evidence="1">The sequence shown here is derived from an EMBL/GenBank/DDBJ whole genome shotgun (WGS) entry which is preliminary data.</text>
</comment>
<feature type="non-terminal residue" evidence="1">
    <location>
        <position position="1"/>
    </location>
</feature>
<dbReference type="PANTHER" id="PTHR37610:SF97">
    <property type="entry name" value="RETROTRANSPOSON GAG DOMAIN-CONTAINING PROTEIN"/>
    <property type="match status" value="1"/>
</dbReference>
<dbReference type="OrthoDB" id="3335358at2759"/>
<dbReference type="Gene3D" id="3.20.170.20">
    <property type="entry name" value="Protein of unknown function DUF952"/>
    <property type="match status" value="1"/>
</dbReference>
<sequence length="135" mass="15296">MVYRISTMEEWELMQKTGSTCGGDLDRTTGFIHLKHSAHRGDKTADRGSEPSNNISFNKWLCKTHSLAKNKPGFIIEHILHRPQHHRDPQPLGACNDTVTSWLLNSLSKEIAHAVIYSRTAKELDESRARFGQSN</sequence>
<dbReference type="EMBL" id="JACXVP010000006">
    <property type="protein sequence ID" value="KAG5603418.1"/>
    <property type="molecule type" value="Genomic_DNA"/>
</dbReference>
<dbReference type="PANTHER" id="PTHR37610">
    <property type="entry name" value="CCHC-TYPE DOMAIN-CONTAINING PROTEIN"/>
    <property type="match status" value="1"/>
</dbReference>
<dbReference type="Proteomes" id="UP000824120">
    <property type="component" value="Chromosome 6"/>
</dbReference>
<reference evidence="1 2" key="1">
    <citation type="submission" date="2020-09" db="EMBL/GenBank/DDBJ databases">
        <title>De no assembly of potato wild relative species, Solanum commersonii.</title>
        <authorList>
            <person name="Cho K."/>
        </authorList>
    </citation>
    <scope>NUCLEOTIDE SEQUENCE [LARGE SCALE GENOMIC DNA]</scope>
    <source>
        <strain evidence="1">LZ3.2</strain>
        <tissue evidence="1">Leaf</tissue>
    </source>
</reference>
<organism evidence="1 2">
    <name type="scientific">Solanum commersonii</name>
    <name type="common">Commerson's wild potato</name>
    <name type="synonym">Commerson's nightshade</name>
    <dbReference type="NCBI Taxonomy" id="4109"/>
    <lineage>
        <taxon>Eukaryota</taxon>
        <taxon>Viridiplantae</taxon>
        <taxon>Streptophyta</taxon>
        <taxon>Embryophyta</taxon>
        <taxon>Tracheophyta</taxon>
        <taxon>Spermatophyta</taxon>
        <taxon>Magnoliopsida</taxon>
        <taxon>eudicotyledons</taxon>
        <taxon>Gunneridae</taxon>
        <taxon>Pentapetalae</taxon>
        <taxon>asterids</taxon>
        <taxon>lamiids</taxon>
        <taxon>Solanales</taxon>
        <taxon>Solanaceae</taxon>
        <taxon>Solanoideae</taxon>
        <taxon>Solaneae</taxon>
        <taxon>Solanum</taxon>
    </lineage>
</organism>
<gene>
    <name evidence="1" type="ORF">H5410_034788</name>
</gene>
<accession>A0A9J5YSQ7</accession>
<evidence type="ECO:0000313" key="2">
    <source>
        <dbReference type="Proteomes" id="UP000824120"/>
    </source>
</evidence>
<proteinExistence type="predicted"/>
<dbReference type="SUPFAM" id="SSF56399">
    <property type="entry name" value="ADP-ribosylation"/>
    <property type="match status" value="1"/>
</dbReference>
<protein>
    <submittedName>
        <fullName evidence="1">Uncharacterized protein</fullName>
    </submittedName>
</protein>